<dbReference type="AlphaFoldDB" id="A0A1H2T5F6"/>
<dbReference type="InterPro" id="IPR036291">
    <property type="entry name" value="NAD(P)-bd_dom_sf"/>
</dbReference>
<feature type="domain" description="Ketoreductase" evidence="4">
    <location>
        <begin position="12"/>
        <end position="193"/>
    </location>
</feature>
<protein>
    <submittedName>
        <fullName evidence="5">3-oxoacyl-[acyl-carrier protein] reductase</fullName>
    </submittedName>
</protein>
<dbReference type="Gene3D" id="3.40.50.720">
    <property type="entry name" value="NAD(P)-binding Rossmann-like Domain"/>
    <property type="match status" value="1"/>
</dbReference>
<dbReference type="PIRSF" id="PIRSF000126">
    <property type="entry name" value="11-beta-HSD1"/>
    <property type="match status" value="1"/>
</dbReference>
<dbReference type="InterPro" id="IPR057326">
    <property type="entry name" value="KR_dom"/>
</dbReference>
<dbReference type="PRINTS" id="PR00080">
    <property type="entry name" value="SDRFAMILY"/>
</dbReference>
<evidence type="ECO:0000259" key="4">
    <source>
        <dbReference type="SMART" id="SM00822"/>
    </source>
</evidence>
<reference evidence="5 6" key="1">
    <citation type="submission" date="2016-10" db="EMBL/GenBank/DDBJ databases">
        <authorList>
            <person name="de Groot N.N."/>
        </authorList>
    </citation>
    <scope>NUCLEOTIDE SEQUENCE [LARGE SCALE GENOMIC DNA]</scope>
    <source>
        <strain evidence="5 6">DSM 23126</strain>
    </source>
</reference>
<evidence type="ECO:0000256" key="2">
    <source>
        <dbReference type="ARBA" id="ARBA00023002"/>
    </source>
</evidence>
<dbReference type="PRINTS" id="PR00081">
    <property type="entry name" value="GDHRDH"/>
</dbReference>
<organism evidence="5 6">
    <name type="scientific">Marinococcus luteus</name>
    <dbReference type="NCBI Taxonomy" id="1122204"/>
    <lineage>
        <taxon>Bacteria</taxon>
        <taxon>Bacillati</taxon>
        <taxon>Bacillota</taxon>
        <taxon>Bacilli</taxon>
        <taxon>Bacillales</taxon>
        <taxon>Bacillaceae</taxon>
        <taxon>Marinococcus</taxon>
    </lineage>
</organism>
<keyword evidence="6" id="KW-1185">Reference proteome</keyword>
<name>A0A1H2T5F6_9BACI</name>
<dbReference type="InterPro" id="IPR020904">
    <property type="entry name" value="Sc_DH/Rdtase_CS"/>
</dbReference>
<dbReference type="InterPro" id="IPR002347">
    <property type="entry name" value="SDR_fam"/>
</dbReference>
<dbReference type="SUPFAM" id="SSF51735">
    <property type="entry name" value="NAD(P)-binding Rossmann-fold domains"/>
    <property type="match status" value="1"/>
</dbReference>
<dbReference type="PANTHER" id="PTHR42879">
    <property type="entry name" value="3-OXOACYL-(ACYL-CARRIER-PROTEIN) REDUCTASE"/>
    <property type="match status" value="1"/>
</dbReference>
<keyword evidence="2" id="KW-0560">Oxidoreductase</keyword>
<evidence type="ECO:0000256" key="1">
    <source>
        <dbReference type="ARBA" id="ARBA00006484"/>
    </source>
</evidence>
<dbReference type="RefSeq" id="WP_091612560.1">
    <property type="nucleotide sequence ID" value="NZ_FNNC01000002.1"/>
</dbReference>
<dbReference type="FunFam" id="3.40.50.720:FF:000084">
    <property type="entry name" value="Short-chain dehydrogenase reductase"/>
    <property type="match status" value="1"/>
</dbReference>
<dbReference type="InterPro" id="IPR050259">
    <property type="entry name" value="SDR"/>
</dbReference>
<dbReference type="OrthoDB" id="9803333at2"/>
<gene>
    <name evidence="5" type="ORF">SAMN05421781_1253</name>
</gene>
<dbReference type="GO" id="GO:0016491">
    <property type="term" value="F:oxidoreductase activity"/>
    <property type="evidence" value="ECO:0007669"/>
    <property type="project" value="UniProtKB-KW"/>
</dbReference>
<sequence length="266" mass="28620">MMPFAENALQNEHALVTGSTRGIGRETAVTLARMGADVTVTGRNKEKLEETKQLILDAQPQAHVFVWPADITDASARSELVKAAEGAHGPLSLLVNSAGVLKRKFVDELEETDLQEMMDVNYTSTVLLTQLVYKRMQEQKKGAIVNVSSLSGLRGTPGNSAYSASKFAITGFTQSLALEAIGHGIRVNAVCPGYVQTEMVEQLMQTKAEETGRSLEEQMQVSADSLPSRRMTQPEEVANTIAYLLTDAASNIVGEAVKISGGSVVH</sequence>
<dbReference type="Pfam" id="PF00106">
    <property type="entry name" value="adh_short"/>
    <property type="match status" value="1"/>
</dbReference>
<proteinExistence type="inferred from homology"/>
<evidence type="ECO:0000313" key="5">
    <source>
        <dbReference type="EMBL" id="SDW39111.1"/>
    </source>
</evidence>
<evidence type="ECO:0000313" key="6">
    <source>
        <dbReference type="Proteomes" id="UP000199488"/>
    </source>
</evidence>
<dbReference type="GO" id="GO:0008206">
    <property type="term" value="P:bile acid metabolic process"/>
    <property type="evidence" value="ECO:0007669"/>
    <property type="project" value="UniProtKB-ARBA"/>
</dbReference>
<dbReference type="CDD" id="cd05233">
    <property type="entry name" value="SDR_c"/>
    <property type="match status" value="1"/>
</dbReference>
<comment type="similarity">
    <text evidence="1 3">Belongs to the short-chain dehydrogenases/reductases (SDR) family.</text>
</comment>
<dbReference type="PROSITE" id="PS00061">
    <property type="entry name" value="ADH_SHORT"/>
    <property type="match status" value="1"/>
</dbReference>
<accession>A0A1H2T5F6</accession>
<dbReference type="SMART" id="SM00822">
    <property type="entry name" value="PKS_KR"/>
    <property type="match status" value="1"/>
</dbReference>
<evidence type="ECO:0000256" key="3">
    <source>
        <dbReference type="RuleBase" id="RU000363"/>
    </source>
</evidence>
<dbReference type="EMBL" id="FNNC01000002">
    <property type="protein sequence ID" value="SDW39111.1"/>
    <property type="molecule type" value="Genomic_DNA"/>
</dbReference>
<dbReference type="Proteomes" id="UP000199488">
    <property type="component" value="Unassembled WGS sequence"/>
</dbReference>
<dbReference type="STRING" id="1122204.SAMN05421781_1253"/>